<protein>
    <submittedName>
        <fullName evidence="1">Argininosuccinate lyase</fullName>
    </submittedName>
</protein>
<accession>A0A7W6MJU4</accession>
<evidence type="ECO:0000313" key="1">
    <source>
        <dbReference type="EMBL" id="MBB3998622.1"/>
    </source>
</evidence>
<dbReference type="EMBL" id="JACIEK010000006">
    <property type="protein sequence ID" value="MBB3998622.1"/>
    <property type="molecule type" value="Genomic_DNA"/>
</dbReference>
<gene>
    <name evidence="1" type="ORF">GGR04_002470</name>
</gene>
<evidence type="ECO:0000313" key="2">
    <source>
        <dbReference type="Proteomes" id="UP000542776"/>
    </source>
</evidence>
<organism evidence="1 2">
    <name type="scientific">Aureimonas pseudogalii</name>
    <dbReference type="NCBI Taxonomy" id="1744844"/>
    <lineage>
        <taxon>Bacteria</taxon>
        <taxon>Pseudomonadati</taxon>
        <taxon>Pseudomonadota</taxon>
        <taxon>Alphaproteobacteria</taxon>
        <taxon>Hyphomicrobiales</taxon>
        <taxon>Aurantimonadaceae</taxon>
        <taxon>Aureimonas</taxon>
    </lineage>
</organism>
<dbReference type="RefSeq" id="WP_183200162.1">
    <property type="nucleotide sequence ID" value="NZ_JACIEK010000006.1"/>
</dbReference>
<dbReference type="AlphaFoldDB" id="A0A7W6MJU4"/>
<dbReference type="GO" id="GO:0016829">
    <property type="term" value="F:lyase activity"/>
    <property type="evidence" value="ECO:0007669"/>
    <property type="project" value="UniProtKB-KW"/>
</dbReference>
<proteinExistence type="predicted"/>
<keyword evidence="1" id="KW-0456">Lyase</keyword>
<comment type="caution">
    <text evidence="1">The sequence shown here is derived from an EMBL/GenBank/DDBJ whole genome shotgun (WGS) entry which is preliminary data.</text>
</comment>
<keyword evidence="2" id="KW-1185">Reference proteome</keyword>
<reference evidence="1 2" key="1">
    <citation type="submission" date="2020-08" db="EMBL/GenBank/DDBJ databases">
        <title>Genomic Encyclopedia of Type Strains, Phase IV (KMG-IV): sequencing the most valuable type-strain genomes for metagenomic binning, comparative biology and taxonomic classification.</title>
        <authorList>
            <person name="Goeker M."/>
        </authorList>
    </citation>
    <scope>NUCLEOTIDE SEQUENCE [LARGE SCALE GENOMIC DNA]</scope>
    <source>
        <strain evidence="1 2">DSM 102238</strain>
    </source>
</reference>
<name>A0A7W6MJU4_9HYPH</name>
<sequence length="147" mass="16026">MFDTKSICDVIGKSEHAVRNFASALPMQSVAVERQPRLFTTRDAVALLVADALVRKNLPQKVALAIVADVASLLERIVLEEGSFQPWVCVWPAEVGFDHRIVESADSALRVVKARKFCTAVDIAQLVSVAMARLLEAKRCTKAAAHA</sequence>
<dbReference type="Proteomes" id="UP000542776">
    <property type="component" value="Unassembled WGS sequence"/>
</dbReference>